<sequence length="153" mass="16884">MSTSRKSGPCCPEPEKICNCGRRCKIAASITLKNLCTLCIVEIMVVAAVVDESLDERGRSMVVSLMVSNDTMAAEIKNLENDLEDQKHEVTKLKEKNQRMKLKFICLYSIVVAVPPLFTTICPTYAVATVNGVKTVALSWAGSIGYERNQYTC</sequence>
<evidence type="ECO:0000313" key="3">
    <source>
        <dbReference type="EMBL" id="KAJ8444777.1"/>
    </source>
</evidence>
<comment type="caution">
    <text evidence="3">The sequence shown here is derived from an EMBL/GenBank/DDBJ whole genome shotgun (WGS) entry which is preliminary data.</text>
</comment>
<accession>A0A9Q1QJQ8</accession>
<keyword evidence="2" id="KW-0812">Transmembrane</keyword>
<keyword evidence="4" id="KW-1185">Reference proteome</keyword>
<feature type="coiled-coil region" evidence="1">
    <location>
        <begin position="69"/>
        <end position="103"/>
    </location>
</feature>
<keyword evidence="1" id="KW-0175">Coiled coil</keyword>
<dbReference type="AlphaFoldDB" id="A0A9Q1QJQ8"/>
<keyword evidence="2" id="KW-0472">Membrane</keyword>
<protein>
    <submittedName>
        <fullName evidence="3">Uncharacterized protein</fullName>
    </submittedName>
</protein>
<name>A0A9Q1QJQ8_9CARY</name>
<gene>
    <name evidence="3" type="ORF">Cgig2_011739</name>
</gene>
<proteinExistence type="predicted"/>
<evidence type="ECO:0000256" key="1">
    <source>
        <dbReference type="SAM" id="Coils"/>
    </source>
</evidence>
<organism evidence="3 4">
    <name type="scientific">Carnegiea gigantea</name>
    <dbReference type="NCBI Taxonomy" id="171969"/>
    <lineage>
        <taxon>Eukaryota</taxon>
        <taxon>Viridiplantae</taxon>
        <taxon>Streptophyta</taxon>
        <taxon>Embryophyta</taxon>
        <taxon>Tracheophyta</taxon>
        <taxon>Spermatophyta</taxon>
        <taxon>Magnoliopsida</taxon>
        <taxon>eudicotyledons</taxon>
        <taxon>Gunneridae</taxon>
        <taxon>Pentapetalae</taxon>
        <taxon>Caryophyllales</taxon>
        <taxon>Cactineae</taxon>
        <taxon>Cactaceae</taxon>
        <taxon>Cactoideae</taxon>
        <taxon>Echinocereeae</taxon>
        <taxon>Carnegiea</taxon>
    </lineage>
</organism>
<reference evidence="3" key="1">
    <citation type="submission" date="2022-04" db="EMBL/GenBank/DDBJ databases">
        <title>Carnegiea gigantea Genome sequencing and assembly v2.</title>
        <authorList>
            <person name="Copetti D."/>
            <person name="Sanderson M.J."/>
            <person name="Burquez A."/>
            <person name="Wojciechowski M.F."/>
        </authorList>
    </citation>
    <scope>NUCLEOTIDE SEQUENCE</scope>
    <source>
        <strain evidence="3">SGP5-SGP5p</strain>
        <tissue evidence="3">Aerial part</tissue>
    </source>
</reference>
<feature type="transmembrane region" description="Helical" evidence="2">
    <location>
        <begin position="104"/>
        <end position="128"/>
    </location>
</feature>
<evidence type="ECO:0000256" key="2">
    <source>
        <dbReference type="SAM" id="Phobius"/>
    </source>
</evidence>
<dbReference type="Proteomes" id="UP001153076">
    <property type="component" value="Unassembled WGS sequence"/>
</dbReference>
<keyword evidence="2" id="KW-1133">Transmembrane helix</keyword>
<evidence type="ECO:0000313" key="4">
    <source>
        <dbReference type="Proteomes" id="UP001153076"/>
    </source>
</evidence>
<dbReference type="EMBL" id="JAKOGI010000089">
    <property type="protein sequence ID" value="KAJ8444777.1"/>
    <property type="molecule type" value="Genomic_DNA"/>
</dbReference>